<dbReference type="CDD" id="cd06133">
    <property type="entry name" value="ERI-1_3'hExo_like"/>
    <property type="match status" value="1"/>
</dbReference>
<feature type="domain" description="Exonuclease" evidence="4">
    <location>
        <begin position="27"/>
        <end position="232"/>
    </location>
</feature>
<accession>A0ABY8CAV0</accession>
<evidence type="ECO:0000259" key="4">
    <source>
        <dbReference type="SMART" id="SM00479"/>
    </source>
</evidence>
<dbReference type="InterPro" id="IPR013520">
    <property type="entry name" value="Ribonucl_H"/>
</dbReference>
<dbReference type="Proteomes" id="UP001220478">
    <property type="component" value="Chromosome"/>
</dbReference>
<reference evidence="5 6" key="1">
    <citation type="submission" date="2023-02" db="EMBL/GenBank/DDBJ databases">
        <title>Novel Oscillospiraceae bacterial genomes.</title>
        <authorList>
            <person name="Srinivasan S."/>
            <person name="Austin M.N."/>
            <person name="Fiedler T.L."/>
            <person name="Strenk S.M."/>
            <person name="Agnew K.J."/>
            <person name="Nagana Gowda G.A."/>
            <person name="Raftery D."/>
            <person name="Beamer M.A."/>
            <person name="Achilles S.L."/>
            <person name="Wiesenfeld H.C."/>
            <person name="Fredricks D.N."/>
            <person name="Hillier S.L."/>
        </authorList>
    </citation>
    <scope>NUCLEOTIDE SEQUENCE [LARGE SCALE GENOMIC DNA]</scope>
    <source>
        <strain evidence="5 6">CHIC02 1186E3-8</strain>
    </source>
</reference>
<dbReference type="GO" id="GO:0004527">
    <property type="term" value="F:exonuclease activity"/>
    <property type="evidence" value="ECO:0007669"/>
    <property type="project" value="UniProtKB-KW"/>
</dbReference>
<dbReference type="InterPro" id="IPR047201">
    <property type="entry name" value="ERI-1_3'hExo-like"/>
</dbReference>
<keyword evidence="3 5" id="KW-0269">Exonuclease</keyword>
<evidence type="ECO:0000256" key="3">
    <source>
        <dbReference type="ARBA" id="ARBA00022839"/>
    </source>
</evidence>
<dbReference type="InterPro" id="IPR012337">
    <property type="entry name" value="RNaseH-like_sf"/>
</dbReference>
<organism evidence="5 6">
    <name type="scientific">Amygdalobacter indicium</name>
    <dbReference type="NCBI Taxonomy" id="3029272"/>
    <lineage>
        <taxon>Bacteria</taxon>
        <taxon>Bacillati</taxon>
        <taxon>Bacillota</taxon>
        <taxon>Clostridia</taxon>
        <taxon>Eubacteriales</taxon>
        <taxon>Oscillospiraceae</taxon>
        <taxon>Amygdalobacter</taxon>
    </lineage>
</organism>
<keyword evidence="2" id="KW-0378">Hydrolase</keyword>
<dbReference type="EMBL" id="CP118868">
    <property type="protein sequence ID" value="WEG35945.1"/>
    <property type="molecule type" value="Genomic_DNA"/>
</dbReference>
<proteinExistence type="predicted"/>
<dbReference type="RefSeq" id="WP_315571993.1">
    <property type="nucleotide sequence ID" value="NZ_CP118868.1"/>
</dbReference>
<name>A0ABY8CAV0_9FIRM</name>
<evidence type="ECO:0000313" key="5">
    <source>
        <dbReference type="EMBL" id="WEG35945.1"/>
    </source>
</evidence>
<evidence type="ECO:0000313" key="6">
    <source>
        <dbReference type="Proteomes" id="UP001220478"/>
    </source>
</evidence>
<dbReference type="SMART" id="SM00479">
    <property type="entry name" value="EXOIII"/>
    <property type="match status" value="1"/>
</dbReference>
<gene>
    <name evidence="5" type="ORF">PYS61_01890</name>
</gene>
<protein>
    <submittedName>
        <fullName evidence="5">Exonuclease domain-containing protein</fullName>
    </submittedName>
</protein>
<dbReference type="SUPFAM" id="SSF53098">
    <property type="entry name" value="Ribonuclease H-like"/>
    <property type="match status" value="1"/>
</dbReference>
<dbReference type="Gene3D" id="3.30.420.10">
    <property type="entry name" value="Ribonuclease H-like superfamily/Ribonuclease H"/>
    <property type="match status" value="1"/>
</dbReference>
<keyword evidence="6" id="KW-1185">Reference proteome</keyword>
<sequence>MIYIVFDLEWNMASGRYEEVGKPRVAKRFAHDTGKKIPSFEIFQIGAVSINENLEILDRFNTKIRPQIYPKINKYVERLTKIDCATLYKAPVFIQAVRNFYYWIWQQLPTQEQEKIAAVQHLSLETVENWDFVALQQALAQAEILFGTWSTSDAPPLISNLNYYDLCGILPANFVDIQRLYDLFSGDTAGTHSVKSAIEHLNIMVQEGYHDALNDAEYTVLIFQALLPALKLAAWDFASLPLPARYLANLHLVETLAHDAQELQAENSTLNSDKLSLPVLSESELMTDKRTITAWMGALNMHASTYRNQEEKKEKHRQLVKQQSYARCFCLNNIDEYLEQRINLLQPEDLSTFISSLSYNPNAGKNKAHNGQYTLVEKGDNE</sequence>
<dbReference type="InterPro" id="IPR036397">
    <property type="entry name" value="RNaseH_sf"/>
</dbReference>
<dbReference type="PANTHER" id="PTHR23044:SF61">
    <property type="entry name" value="3'-5' EXORIBONUCLEASE 1-RELATED"/>
    <property type="match status" value="1"/>
</dbReference>
<keyword evidence="1" id="KW-0540">Nuclease</keyword>
<dbReference type="InterPro" id="IPR051274">
    <property type="entry name" value="3-5_Exoribonuclease"/>
</dbReference>
<evidence type="ECO:0000256" key="1">
    <source>
        <dbReference type="ARBA" id="ARBA00022722"/>
    </source>
</evidence>
<evidence type="ECO:0000256" key="2">
    <source>
        <dbReference type="ARBA" id="ARBA00022801"/>
    </source>
</evidence>
<dbReference type="PANTHER" id="PTHR23044">
    <property type="entry name" value="3'-5' EXONUCLEASE ERI1-RELATED"/>
    <property type="match status" value="1"/>
</dbReference>
<dbReference type="Pfam" id="PF00929">
    <property type="entry name" value="RNase_T"/>
    <property type="match status" value="1"/>
</dbReference>